<dbReference type="PROSITE" id="PS00131">
    <property type="entry name" value="CARBOXYPEPT_SER_SER"/>
    <property type="match status" value="1"/>
</dbReference>
<comment type="similarity">
    <text evidence="2">Belongs to the helicase family. RecG subfamily.</text>
</comment>
<feature type="domain" description="Helicase C-terminal" evidence="22">
    <location>
        <begin position="1195"/>
        <end position="1365"/>
    </location>
</feature>
<keyword evidence="9" id="KW-0378">Hydrolase</keyword>
<dbReference type="InterPro" id="IPR047112">
    <property type="entry name" value="RecG/Mfd"/>
</dbReference>
<dbReference type="SUPFAM" id="SSF50249">
    <property type="entry name" value="Nucleic acid-binding proteins"/>
    <property type="match status" value="1"/>
</dbReference>
<dbReference type="Gene3D" id="3.40.50.300">
    <property type="entry name" value="P-loop containing nucleotide triphosphate hydrolases"/>
    <property type="match status" value="2"/>
</dbReference>
<dbReference type="InterPro" id="IPR001563">
    <property type="entry name" value="Peptidase_S10"/>
</dbReference>
<dbReference type="FunFam" id="3.40.50.1820:FF:000163">
    <property type="entry name" value="Carboxypeptidase"/>
    <property type="match status" value="1"/>
</dbReference>
<dbReference type="PANTHER" id="PTHR47964:SF1">
    <property type="entry name" value="ATP-DEPENDENT DNA HELICASE HOMOLOG RECG, CHLOROPLASTIC"/>
    <property type="match status" value="1"/>
</dbReference>
<keyword evidence="7" id="KW-0547">Nucleotide-binding</keyword>
<dbReference type="PROSITE" id="PS51194">
    <property type="entry name" value="HELICASE_CTER"/>
    <property type="match status" value="1"/>
</dbReference>
<dbReference type="GO" id="GO:0006310">
    <property type="term" value="P:DNA recombination"/>
    <property type="evidence" value="ECO:0007669"/>
    <property type="project" value="UniProtKB-KW"/>
</dbReference>
<dbReference type="InterPro" id="IPR011545">
    <property type="entry name" value="DEAD/DEAH_box_helicase_dom"/>
</dbReference>
<dbReference type="PANTHER" id="PTHR47964">
    <property type="entry name" value="ATP-DEPENDENT DNA HELICASE HOMOLOG RECG, CHLOROPLASTIC"/>
    <property type="match status" value="1"/>
</dbReference>
<keyword evidence="13" id="KW-0233">DNA recombination</keyword>
<dbReference type="Gene3D" id="3.40.50.1820">
    <property type="entry name" value="alpha/beta hydrolase"/>
    <property type="match status" value="1"/>
</dbReference>
<dbReference type="SUPFAM" id="SSF52540">
    <property type="entry name" value="P-loop containing nucleoside triphosphate hydrolases"/>
    <property type="match status" value="2"/>
</dbReference>
<sequence>MKSTTTIYFLFFFFFFFLHHSPSSSSLLPKEALPTKSGYLPVNPATGSAIFYAYYEAQTHITSSLSQTPLLIWLQGGPGCSSMTGNFLELGPWRVTLSQRQNAEQLSLKPNPGSWNRIFGLLFIDNPIGAGFSFAATNDEIPRDQISVAKHLFAAITGFINLDPLFKNRPIYITGESYAGKYVPAIGYFILKQNKQLPSSKRVNLQGVAIGNGLTDPATQVATHALNAYFSGLINERQKDELEKAQGEAIRLVKMGNWSEATNARNELLDLLQDMTGLATLYDFSKKVPYPTELVTRLLRIDEVKKALGAKETIVFEDCSDVVGEALHADEMKSVKFMVEFLVRNTKVLLYQGHFDLRDGVVSTEAWVKTMKWEGIESFLMAERKVWKVKEELAGYVQKWGNLSHVVVLGAGHLVPTDQPLNSQIMIEDWVLDKGLFAANHHKKPPPSRHPAENLQAFSEPLICTALPQFAFRPHLPDLLRKTQLEKEEITCDGRFRHVQLFACFGGKQLRCAIILKAGRGCRNVLGTNMRFSNLLLPKIPKICSRSKHKYAECMLKLVEPYDESSIPQPKLLKKASVVMGYDSLNDLFKYGRADKDAMDDFDISLACKRFPCITLGSSPPVGLYDETKAGGSEMKSLLADQSCEAVVSNSMDAELRVDRFGLSEAWPSLYPALPNESSTSSEVGSLPSEAPIEPLLDKCISCVPGLSKRLYHQLENCGFYTLRKLLHHFPRTYADLQNAQIDLDDGQYFIFIGEIISSRGMKAGCSFSFLEVIVGCEIADTETTSGDEVVNIDSGQKKKIYLHLKKFFRGTRFTSIPFLKSIEGKHKVGEFVCVSGKVRAMRSNNHYEMREYNIDVLKDEDDLSLRAKGRPYPIYPSKGGLNASLLRDTIARALQALPANFDPVPKEITQEFGLLCLFDAYMGIHQPKHIDEADLARKRLIFDEFFYLQLGRLYQMLEGLGTQFEKEGLLDKYRKPRLNAAYMEGWSSLTKKLLRALPYSLTSSQLSAISEIIWDLKQPVPMNRLLQGDVGCGKTVVAFLACMEVIGSGYQAAFMVPTELLATQHYEHLLKLLDNMEEDEHKPKIALLTGSTPDLQTGDITLVIGTHSLIAEKVEFSALRLAIVDEQQRFGVVQRGRFNSMAMVNSDGSPKDDQHMAPHVLAMSATPIPRTLALALYGDMSLTQITDLPPGRIPIKTYIIEGNEKGYENVYKMMLDELQSGGKVYLVYPVIEQSEQLPQLRAAASDLETISQRFQDYSCGLLHGKMKSDEKDEALRRFRSGETHILLSTQVIEIGVDVPDASMMIVMNAERFGIAQLHQLRGRVGRGVRKSQCILVASSTSSLSRLKVLEKSSDGFYLANMDLLLRGPGDLLGKKQSGHLPEFPVARLEIDGNILQEAHMAALFMISDKNLVCYMQNVLSKSHDLEQFPALKAELSMRQPLSLFGD</sequence>
<evidence type="ECO:0000256" key="19">
    <source>
        <dbReference type="ARBA" id="ARBA00048988"/>
    </source>
</evidence>
<evidence type="ECO:0000256" key="17">
    <source>
        <dbReference type="ARBA" id="ARBA00034617"/>
    </source>
</evidence>
<keyword evidence="5" id="KW-0121">Carboxypeptidase</keyword>
<keyword evidence="14" id="KW-0325">Glycoprotein</keyword>
<evidence type="ECO:0000256" key="20">
    <source>
        <dbReference type="SAM" id="SignalP"/>
    </source>
</evidence>
<keyword evidence="12" id="KW-0238">DNA-binding</keyword>
<dbReference type="Pfam" id="PF00271">
    <property type="entry name" value="Helicase_C"/>
    <property type="match status" value="1"/>
</dbReference>
<organism evidence="23 24">
    <name type="scientific">Citrus x changshan-huyou</name>
    <dbReference type="NCBI Taxonomy" id="2935761"/>
    <lineage>
        <taxon>Eukaryota</taxon>
        <taxon>Viridiplantae</taxon>
        <taxon>Streptophyta</taxon>
        <taxon>Embryophyta</taxon>
        <taxon>Tracheophyta</taxon>
        <taxon>Spermatophyta</taxon>
        <taxon>Magnoliopsida</taxon>
        <taxon>eudicotyledons</taxon>
        <taxon>Gunneridae</taxon>
        <taxon>Pentapetalae</taxon>
        <taxon>rosids</taxon>
        <taxon>malvids</taxon>
        <taxon>Sapindales</taxon>
        <taxon>Rutaceae</taxon>
        <taxon>Aurantioideae</taxon>
        <taxon>Citrus</taxon>
    </lineage>
</organism>
<gene>
    <name evidence="23" type="ORF">WN944_011529</name>
</gene>
<comment type="catalytic activity">
    <reaction evidence="19">
        <text>ATP + H2O = ADP + phosphate + H(+)</text>
        <dbReference type="Rhea" id="RHEA:13065"/>
        <dbReference type="ChEBI" id="CHEBI:15377"/>
        <dbReference type="ChEBI" id="CHEBI:15378"/>
        <dbReference type="ChEBI" id="CHEBI:30616"/>
        <dbReference type="ChEBI" id="CHEBI:43474"/>
        <dbReference type="ChEBI" id="CHEBI:456216"/>
        <dbReference type="EC" id="5.6.2.4"/>
    </reaction>
</comment>
<dbReference type="InterPro" id="IPR014001">
    <property type="entry name" value="Helicase_ATP-bd"/>
</dbReference>
<dbReference type="Pfam" id="PF00450">
    <property type="entry name" value="Peptidase_S10"/>
    <property type="match status" value="1"/>
</dbReference>
<dbReference type="EMBL" id="JBCGBO010000002">
    <property type="protein sequence ID" value="KAK9223087.1"/>
    <property type="molecule type" value="Genomic_DNA"/>
</dbReference>
<dbReference type="InterPro" id="IPR033124">
    <property type="entry name" value="Ser_caboxypep_his_AS"/>
</dbReference>
<evidence type="ECO:0000256" key="9">
    <source>
        <dbReference type="ARBA" id="ARBA00022801"/>
    </source>
</evidence>
<keyword evidence="4" id="KW-0964">Secreted</keyword>
<comment type="catalytic activity">
    <reaction evidence="17">
        <text>Couples ATP hydrolysis with the unwinding of duplex DNA by translocating in the 3'-5' direction.</text>
        <dbReference type="EC" id="5.6.2.4"/>
    </reaction>
</comment>
<evidence type="ECO:0000256" key="13">
    <source>
        <dbReference type="ARBA" id="ARBA00023172"/>
    </source>
</evidence>
<evidence type="ECO:0000256" key="3">
    <source>
        <dbReference type="ARBA" id="ARBA00009431"/>
    </source>
</evidence>
<dbReference type="GO" id="GO:0004185">
    <property type="term" value="F:serine-type carboxypeptidase activity"/>
    <property type="evidence" value="ECO:0007669"/>
    <property type="project" value="InterPro"/>
</dbReference>
<proteinExistence type="inferred from homology"/>
<dbReference type="GO" id="GO:0006508">
    <property type="term" value="P:proteolysis"/>
    <property type="evidence" value="ECO:0007669"/>
    <property type="project" value="UniProtKB-KW"/>
</dbReference>
<evidence type="ECO:0000256" key="1">
    <source>
        <dbReference type="ARBA" id="ARBA00004613"/>
    </source>
</evidence>
<dbReference type="InterPro" id="IPR001650">
    <property type="entry name" value="Helicase_C-like"/>
</dbReference>
<evidence type="ECO:0000259" key="21">
    <source>
        <dbReference type="PROSITE" id="PS51192"/>
    </source>
</evidence>
<evidence type="ECO:0000256" key="7">
    <source>
        <dbReference type="ARBA" id="ARBA00022741"/>
    </source>
</evidence>
<keyword evidence="11" id="KW-0067">ATP-binding</keyword>
<evidence type="ECO:0000256" key="16">
    <source>
        <dbReference type="ARBA" id="ARBA00023235"/>
    </source>
</evidence>
<evidence type="ECO:0000256" key="14">
    <source>
        <dbReference type="ARBA" id="ARBA00023180"/>
    </source>
</evidence>
<dbReference type="GO" id="GO:0006281">
    <property type="term" value="P:DNA repair"/>
    <property type="evidence" value="ECO:0007669"/>
    <property type="project" value="InterPro"/>
</dbReference>
<evidence type="ECO:0000256" key="6">
    <source>
        <dbReference type="ARBA" id="ARBA00022670"/>
    </source>
</evidence>
<keyword evidence="16" id="KW-0413">Isomerase</keyword>
<dbReference type="PROSITE" id="PS51192">
    <property type="entry name" value="HELICASE_ATP_BIND_1"/>
    <property type="match status" value="1"/>
</dbReference>
<dbReference type="PROSITE" id="PS00560">
    <property type="entry name" value="CARBOXYPEPT_SER_HIS"/>
    <property type="match status" value="1"/>
</dbReference>
<evidence type="ECO:0000256" key="2">
    <source>
        <dbReference type="ARBA" id="ARBA00007504"/>
    </source>
</evidence>
<comment type="caution">
    <text evidence="23">The sequence shown here is derived from an EMBL/GenBank/DDBJ whole genome shotgun (WGS) entry which is preliminary data.</text>
</comment>
<protein>
    <recommendedName>
        <fullName evidence="18">DNA 3'-5' helicase</fullName>
        <ecNumber evidence="18">5.6.2.4</ecNumber>
    </recommendedName>
</protein>
<dbReference type="NCBIfam" id="TIGR00643">
    <property type="entry name" value="recG"/>
    <property type="match status" value="1"/>
</dbReference>
<evidence type="ECO:0000256" key="8">
    <source>
        <dbReference type="ARBA" id="ARBA00022763"/>
    </source>
</evidence>
<dbReference type="Pfam" id="PF00270">
    <property type="entry name" value="DEAD"/>
    <property type="match status" value="1"/>
</dbReference>
<evidence type="ECO:0000256" key="11">
    <source>
        <dbReference type="ARBA" id="ARBA00022840"/>
    </source>
</evidence>
<keyword evidence="6" id="KW-0645">Protease</keyword>
<dbReference type="EC" id="5.6.2.4" evidence="18"/>
<keyword evidence="20" id="KW-0732">Signal</keyword>
<feature type="chain" id="PRO_5042983485" description="DNA 3'-5' helicase" evidence="20">
    <location>
        <begin position="26"/>
        <end position="1447"/>
    </location>
</feature>
<reference evidence="23 24" key="1">
    <citation type="submission" date="2024-05" db="EMBL/GenBank/DDBJ databases">
        <title>Haplotype-resolved chromosome-level genome assembly of Huyou (Citrus changshanensis).</title>
        <authorList>
            <person name="Miao C."/>
            <person name="Chen W."/>
            <person name="Wu Y."/>
            <person name="Wang L."/>
            <person name="Zhao S."/>
            <person name="Grierson D."/>
            <person name="Xu C."/>
            <person name="Chen K."/>
        </authorList>
    </citation>
    <scope>NUCLEOTIDE SEQUENCE [LARGE SCALE GENOMIC DNA]</scope>
    <source>
        <strain evidence="23">01-14</strain>
        <tissue evidence="23">Leaf</tissue>
    </source>
</reference>
<dbReference type="GO" id="GO:0003676">
    <property type="term" value="F:nucleic acid binding"/>
    <property type="evidence" value="ECO:0007669"/>
    <property type="project" value="InterPro"/>
</dbReference>
<keyword evidence="24" id="KW-1185">Reference proteome</keyword>
<dbReference type="InterPro" id="IPR029058">
    <property type="entry name" value="AB_hydrolase_fold"/>
</dbReference>
<dbReference type="SMART" id="SM00487">
    <property type="entry name" value="DEXDc"/>
    <property type="match status" value="1"/>
</dbReference>
<feature type="signal peptide" evidence="20">
    <location>
        <begin position="1"/>
        <end position="25"/>
    </location>
</feature>
<evidence type="ECO:0000256" key="5">
    <source>
        <dbReference type="ARBA" id="ARBA00022645"/>
    </source>
</evidence>
<dbReference type="GO" id="GO:0043138">
    <property type="term" value="F:3'-5' DNA helicase activity"/>
    <property type="evidence" value="ECO:0007669"/>
    <property type="project" value="UniProtKB-EC"/>
</dbReference>
<dbReference type="Proteomes" id="UP001428341">
    <property type="component" value="Unassembled WGS sequence"/>
</dbReference>
<dbReference type="PRINTS" id="PR00724">
    <property type="entry name" value="CRBOXYPTASEC"/>
</dbReference>
<evidence type="ECO:0000256" key="4">
    <source>
        <dbReference type="ARBA" id="ARBA00022525"/>
    </source>
</evidence>
<evidence type="ECO:0000256" key="12">
    <source>
        <dbReference type="ARBA" id="ARBA00023125"/>
    </source>
</evidence>
<dbReference type="InterPro" id="IPR004609">
    <property type="entry name" value="ATP-dep_DNA_helicase_RecG"/>
</dbReference>
<dbReference type="InterPro" id="IPR012340">
    <property type="entry name" value="NA-bd_OB-fold"/>
</dbReference>
<evidence type="ECO:0000256" key="15">
    <source>
        <dbReference type="ARBA" id="ARBA00023204"/>
    </source>
</evidence>
<dbReference type="CDD" id="cd17992">
    <property type="entry name" value="DEXHc_RecG"/>
    <property type="match status" value="1"/>
</dbReference>
<evidence type="ECO:0000256" key="10">
    <source>
        <dbReference type="ARBA" id="ARBA00022806"/>
    </source>
</evidence>
<keyword evidence="10" id="KW-0347">Helicase</keyword>
<dbReference type="Pfam" id="PF19833">
    <property type="entry name" value="RecG_dom3_C"/>
    <property type="match status" value="1"/>
</dbReference>
<dbReference type="GO" id="GO:0005524">
    <property type="term" value="F:ATP binding"/>
    <property type="evidence" value="ECO:0007669"/>
    <property type="project" value="UniProtKB-KW"/>
</dbReference>
<comment type="similarity">
    <text evidence="3">Belongs to the peptidase S10 family.</text>
</comment>
<dbReference type="InterPro" id="IPR018202">
    <property type="entry name" value="Ser_caboxypep_ser_AS"/>
</dbReference>
<keyword evidence="8" id="KW-0227">DNA damage</keyword>
<feature type="domain" description="Helicase ATP-binding" evidence="21">
    <location>
        <begin position="1016"/>
        <end position="1186"/>
    </location>
</feature>
<evidence type="ECO:0000313" key="24">
    <source>
        <dbReference type="Proteomes" id="UP001428341"/>
    </source>
</evidence>
<evidence type="ECO:0000313" key="23">
    <source>
        <dbReference type="EMBL" id="KAK9223087.1"/>
    </source>
</evidence>
<dbReference type="SUPFAM" id="SSF53474">
    <property type="entry name" value="alpha/beta-Hydrolases"/>
    <property type="match status" value="1"/>
</dbReference>
<keyword evidence="15" id="KW-0234">DNA repair</keyword>
<accession>A0AAP0N001</accession>
<name>A0AAP0N001_9ROSI</name>
<dbReference type="SMART" id="SM00490">
    <property type="entry name" value="HELICc"/>
    <property type="match status" value="1"/>
</dbReference>
<dbReference type="InterPro" id="IPR027417">
    <property type="entry name" value="P-loop_NTPase"/>
</dbReference>
<dbReference type="GO" id="GO:0005576">
    <property type="term" value="C:extracellular region"/>
    <property type="evidence" value="ECO:0007669"/>
    <property type="project" value="UniProtKB-SubCell"/>
</dbReference>
<dbReference type="InterPro" id="IPR045562">
    <property type="entry name" value="RecG_dom3_C"/>
</dbReference>
<evidence type="ECO:0000259" key="22">
    <source>
        <dbReference type="PROSITE" id="PS51194"/>
    </source>
</evidence>
<evidence type="ECO:0000256" key="18">
    <source>
        <dbReference type="ARBA" id="ARBA00034808"/>
    </source>
</evidence>
<comment type="subcellular location">
    <subcellularLocation>
        <location evidence="1">Secreted</location>
    </subcellularLocation>
</comment>